<dbReference type="SUPFAM" id="SSF47446">
    <property type="entry name" value="Signal peptide-binding domain"/>
    <property type="match status" value="1"/>
</dbReference>
<dbReference type="InterPro" id="IPR027417">
    <property type="entry name" value="P-loop_NTPase"/>
</dbReference>
<dbReference type="InterPro" id="IPR042101">
    <property type="entry name" value="SRP54_N_sf"/>
</dbReference>
<dbReference type="InterPro" id="IPR036891">
    <property type="entry name" value="Signal_recog_part_SRP54_M_sf"/>
</dbReference>
<keyword evidence="12" id="KW-1185">Reference proteome</keyword>
<accession>A0A5E5BWL8</accession>
<dbReference type="Gene3D" id="1.10.260.30">
    <property type="entry name" value="Signal recognition particle, SRP54 subunit, M-domain"/>
    <property type="match status" value="1"/>
</dbReference>
<keyword evidence="2 9" id="KW-0547">Nucleotide-binding</keyword>
<comment type="domain">
    <text evidence="9">Composed of three domains: the N-terminal N domain, which is responsible for interactions with the ribosome, the central G domain, which binds GTP, and the C-terminal M domain, which binds the RNA and the signal sequence of the RNC.</text>
</comment>
<protein>
    <recommendedName>
        <fullName evidence="9">Signal recognition particle protein</fullName>
        <ecNumber evidence="9">3.6.5.4</ecNumber>
    </recommendedName>
    <alternativeName>
        <fullName evidence="9">Fifty-four homolog</fullName>
    </alternativeName>
</protein>
<dbReference type="InterPro" id="IPR022941">
    <property type="entry name" value="SRP54"/>
</dbReference>
<dbReference type="GO" id="GO:0008312">
    <property type="term" value="F:7S RNA binding"/>
    <property type="evidence" value="ECO:0007669"/>
    <property type="project" value="InterPro"/>
</dbReference>
<comment type="function">
    <text evidence="9">Involved in targeting and insertion of nascent membrane proteins into the cytoplasmic membrane. Binds to the hydrophobic signal sequence of the ribosome-nascent chain (RNC) as it emerges from the ribosomes. The SRP-RNC complex is then targeted to the cytoplasmic membrane where it interacts with the SRP receptor FtsY. Interaction with FtsY leads to the transfer of the RNC complex to the Sec translocase for insertion into the membrane, the hydrolysis of GTP by both Ffh and FtsY, and the dissociation of the SRP-FtsY complex into the individual components.</text>
</comment>
<evidence type="ECO:0000256" key="2">
    <source>
        <dbReference type="ARBA" id="ARBA00022741"/>
    </source>
</evidence>
<feature type="binding site" evidence="9">
    <location>
        <begin position="251"/>
        <end position="254"/>
    </location>
    <ligand>
        <name>GTP</name>
        <dbReference type="ChEBI" id="CHEBI:37565"/>
    </ligand>
</feature>
<dbReference type="GO" id="GO:0048500">
    <property type="term" value="C:signal recognition particle"/>
    <property type="evidence" value="ECO:0007669"/>
    <property type="project" value="UniProtKB-UniRule"/>
</dbReference>
<feature type="binding site" evidence="9">
    <location>
        <begin position="193"/>
        <end position="197"/>
    </location>
    <ligand>
        <name>GTP</name>
        <dbReference type="ChEBI" id="CHEBI:37565"/>
    </ligand>
</feature>
<dbReference type="Pfam" id="PF02881">
    <property type="entry name" value="SRP54_N"/>
    <property type="match status" value="1"/>
</dbReference>
<dbReference type="CDD" id="cd18539">
    <property type="entry name" value="SRP_G"/>
    <property type="match status" value="1"/>
</dbReference>
<evidence type="ECO:0000313" key="11">
    <source>
        <dbReference type="EMBL" id="VVE89716.1"/>
    </source>
</evidence>
<evidence type="ECO:0000256" key="4">
    <source>
        <dbReference type="ARBA" id="ARBA00022884"/>
    </source>
</evidence>
<sequence length="454" mass="49379">MLDNLTTRLAKVVKTLRGEARLTEANTQEMLREVRLALLEADVALPVVRDFIAKVKEKALGEEVISSLSPGQALVGVVQRELTALMGGDYEGRAAELNLATTPPAIILMAGLQGAGKTTTVGKLAKLLRAQKKKVLTVSTDVYRPAAIAQLQTVTQQVDADFFPSQPDQKPVDIARAAVDWARRHHHEVLIVDTAGRLGIDEAMMQEISALHAELKPIETLFVVDAMLGQDAVNTARAFNDALPLTGVVLTKLDGDSRGGAALSVRHITGKPIKFVGVGEKLDGLEVFHPDRMANRILGMGDILALVEEAQRGVDVQAAQKLAEKVKKGGDFDLNDFKAQIGQMKKMGGLSSLMDKLPAQFQAAASQTNMDQAEKQVRRMEGIINSMTPAERAKPELIKASRKRRIAAGAGVQVQEVNRMLNQYDQMRTMMKKLKGGGMMKMMRSMKGMMPGMR</sequence>
<dbReference type="SMART" id="SM00962">
    <property type="entry name" value="SRP54"/>
    <property type="match status" value="1"/>
</dbReference>
<dbReference type="SMART" id="SM00382">
    <property type="entry name" value="AAA"/>
    <property type="match status" value="1"/>
</dbReference>
<evidence type="ECO:0000256" key="9">
    <source>
        <dbReference type="HAMAP-Rule" id="MF_00306"/>
    </source>
</evidence>
<dbReference type="PANTHER" id="PTHR11564:SF5">
    <property type="entry name" value="SIGNAL RECOGNITION PARTICLE SUBUNIT SRP54"/>
    <property type="match status" value="1"/>
</dbReference>
<dbReference type="FunFam" id="3.40.50.300:FF:000022">
    <property type="entry name" value="Signal recognition particle 54 kDa subunit"/>
    <property type="match status" value="1"/>
</dbReference>
<reference evidence="11 12" key="1">
    <citation type="submission" date="2019-08" db="EMBL/GenBank/DDBJ databases">
        <authorList>
            <person name="Peeters C."/>
        </authorList>
    </citation>
    <scope>NUCLEOTIDE SEQUENCE [LARGE SCALE GENOMIC DNA]</scope>
    <source>
        <strain evidence="11 12">LMG 20603</strain>
    </source>
</reference>
<dbReference type="PANTHER" id="PTHR11564">
    <property type="entry name" value="SIGNAL RECOGNITION PARTICLE 54K PROTEIN SRP54"/>
    <property type="match status" value="1"/>
</dbReference>
<gene>
    <name evidence="9" type="primary">ffh</name>
    <name evidence="11" type="ORF">PBR20603_03689</name>
</gene>
<dbReference type="SUPFAM" id="SSF52540">
    <property type="entry name" value="P-loop containing nucleoside triphosphate hydrolases"/>
    <property type="match status" value="1"/>
</dbReference>
<dbReference type="GO" id="GO:0005525">
    <property type="term" value="F:GTP binding"/>
    <property type="evidence" value="ECO:0007669"/>
    <property type="project" value="UniProtKB-UniRule"/>
</dbReference>
<evidence type="ECO:0000313" key="12">
    <source>
        <dbReference type="Proteomes" id="UP000382040"/>
    </source>
</evidence>
<name>A0A5E5BWL8_9BURK</name>
<keyword evidence="4 9" id="KW-0694">RNA-binding</keyword>
<dbReference type="RefSeq" id="WP_150560930.1">
    <property type="nucleotide sequence ID" value="NZ_CABPST010000011.1"/>
</dbReference>
<dbReference type="EMBL" id="CABPST010000011">
    <property type="protein sequence ID" value="VVE89716.1"/>
    <property type="molecule type" value="Genomic_DNA"/>
</dbReference>
<dbReference type="InterPro" id="IPR003593">
    <property type="entry name" value="AAA+_ATPase"/>
</dbReference>
<comment type="similarity">
    <text evidence="1 9">Belongs to the GTP-binding SRP family. SRP54 subfamily.</text>
</comment>
<dbReference type="InterPro" id="IPR004780">
    <property type="entry name" value="SRP"/>
</dbReference>
<dbReference type="GO" id="GO:0006614">
    <property type="term" value="P:SRP-dependent cotranslational protein targeting to membrane"/>
    <property type="evidence" value="ECO:0007669"/>
    <property type="project" value="InterPro"/>
</dbReference>
<dbReference type="AlphaFoldDB" id="A0A5E5BWL8"/>
<keyword evidence="5 9" id="KW-0342">GTP-binding</keyword>
<dbReference type="InterPro" id="IPR004125">
    <property type="entry name" value="Signal_recog_particle_SRP54_M"/>
</dbReference>
<dbReference type="EC" id="3.6.5.4" evidence="9"/>
<proteinExistence type="inferred from homology"/>
<dbReference type="Gene3D" id="3.40.50.300">
    <property type="entry name" value="P-loop containing nucleotide triphosphate hydrolases"/>
    <property type="match status" value="1"/>
</dbReference>
<dbReference type="OrthoDB" id="9804720at2"/>
<feature type="domain" description="SRP54-type proteins GTP-binding" evidence="10">
    <location>
        <begin position="272"/>
        <end position="285"/>
    </location>
</feature>
<comment type="subunit">
    <text evidence="9">Part of the signal recognition particle protein translocation system, which is composed of SRP and FtsY. SRP is a ribonucleoprotein composed of Ffh and a 4.5S RNA molecule.</text>
</comment>
<feature type="binding site" evidence="9">
    <location>
        <begin position="111"/>
        <end position="118"/>
    </location>
    <ligand>
        <name>GTP</name>
        <dbReference type="ChEBI" id="CHEBI:37565"/>
    </ligand>
</feature>
<dbReference type="NCBIfam" id="TIGR00959">
    <property type="entry name" value="ffh"/>
    <property type="match status" value="1"/>
</dbReference>
<keyword evidence="9" id="KW-0963">Cytoplasm</keyword>
<dbReference type="PROSITE" id="PS00300">
    <property type="entry name" value="SRP54"/>
    <property type="match status" value="1"/>
</dbReference>
<evidence type="ECO:0000256" key="8">
    <source>
        <dbReference type="ARBA" id="ARBA00048027"/>
    </source>
</evidence>
<comment type="subcellular location">
    <subcellularLocation>
        <location evidence="9">Cytoplasm</location>
    </subcellularLocation>
    <text evidence="9">The SRP-RNC complex is targeted to the cytoplasmic membrane.</text>
</comment>
<keyword evidence="7 9" id="KW-0687">Ribonucleoprotein</keyword>
<dbReference type="GO" id="GO:0003924">
    <property type="term" value="F:GTPase activity"/>
    <property type="evidence" value="ECO:0007669"/>
    <property type="project" value="UniProtKB-UniRule"/>
</dbReference>
<evidence type="ECO:0000256" key="1">
    <source>
        <dbReference type="ARBA" id="ARBA00005450"/>
    </source>
</evidence>
<dbReference type="Gene3D" id="1.20.120.140">
    <property type="entry name" value="Signal recognition particle SRP54, nucleotide-binding domain"/>
    <property type="match status" value="1"/>
</dbReference>
<dbReference type="Proteomes" id="UP000382040">
    <property type="component" value="Unassembled WGS sequence"/>
</dbReference>
<dbReference type="InterPro" id="IPR000897">
    <property type="entry name" value="SRP54_GTPase_dom"/>
</dbReference>
<evidence type="ECO:0000256" key="3">
    <source>
        <dbReference type="ARBA" id="ARBA00022801"/>
    </source>
</evidence>
<keyword evidence="3 9" id="KW-0378">Hydrolase</keyword>
<dbReference type="HAMAP" id="MF_00306">
    <property type="entry name" value="SRP54"/>
    <property type="match status" value="1"/>
</dbReference>
<evidence type="ECO:0000256" key="7">
    <source>
        <dbReference type="ARBA" id="ARBA00023274"/>
    </source>
</evidence>
<keyword evidence="6 9" id="KW-0733">Signal recognition particle</keyword>
<organism evidence="11 12">
    <name type="scientific">Pandoraea bronchicola</name>
    <dbReference type="NCBI Taxonomy" id="2508287"/>
    <lineage>
        <taxon>Bacteria</taxon>
        <taxon>Pseudomonadati</taxon>
        <taxon>Pseudomonadota</taxon>
        <taxon>Betaproteobacteria</taxon>
        <taxon>Burkholderiales</taxon>
        <taxon>Burkholderiaceae</taxon>
        <taxon>Pandoraea</taxon>
    </lineage>
</organism>
<dbReference type="Pfam" id="PF02978">
    <property type="entry name" value="SRP_SPB"/>
    <property type="match status" value="1"/>
</dbReference>
<dbReference type="SMART" id="SM00963">
    <property type="entry name" value="SRP54_N"/>
    <property type="match status" value="1"/>
</dbReference>
<evidence type="ECO:0000256" key="5">
    <source>
        <dbReference type="ARBA" id="ARBA00023134"/>
    </source>
</evidence>
<comment type="catalytic activity">
    <reaction evidence="8 9">
        <text>GTP + H2O = GDP + phosphate + H(+)</text>
        <dbReference type="Rhea" id="RHEA:19669"/>
        <dbReference type="ChEBI" id="CHEBI:15377"/>
        <dbReference type="ChEBI" id="CHEBI:15378"/>
        <dbReference type="ChEBI" id="CHEBI:37565"/>
        <dbReference type="ChEBI" id="CHEBI:43474"/>
        <dbReference type="ChEBI" id="CHEBI:58189"/>
        <dbReference type="EC" id="3.6.5.4"/>
    </reaction>
</comment>
<evidence type="ECO:0000259" key="10">
    <source>
        <dbReference type="PROSITE" id="PS00300"/>
    </source>
</evidence>
<evidence type="ECO:0000256" key="6">
    <source>
        <dbReference type="ARBA" id="ARBA00023135"/>
    </source>
</evidence>
<dbReference type="Pfam" id="PF00448">
    <property type="entry name" value="SRP54"/>
    <property type="match status" value="1"/>
</dbReference>
<dbReference type="InterPro" id="IPR013822">
    <property type="entry name" value="Signal_recog_particl_SRP54_hlx"/>
</dbReference>